<keyword evidence="2" id="KW-1133">Transmembrane helix</keyword>
<feature type="region of interest" description="Disordered" evidence="1">
    <location>
        <begin position="1"/>
        <end position="63"/>
    </location>
</feature>
<accession>A0A4Y2DS36</accession>
<comment type="caution">
    <text evidence="3">The sequence shown here is derived from an EMBL/GenBank/DDBJ whole genome shotgun (WGS) entry which is preliminary data.</text>
</comment>
<dbReference type="EMBL" id="BGPR01000426">
    <property type="protein sequence ID" value="GBM19561.1"/>
    <property type="molecule type" value="Genomic_DNA"/>
</dbReference>
<dbReference type="Proteomes" id="UP000499080">
    <property type="component" value="Unassembled WGS sequence"/>
</dbReference>
<gene>
    <name evidence="3" type="ORF">AVEN_364_1</name>
</gene>
<keyword evidence="2" id="KW-0472">Membrane</keyword>
<feature type="transmembrane region" description="Helical" evidence="2">
    <location>
        <begin position="73"/>
        <end position="94"/>
    </location>
</feature>
<reference evidence="3 4" key="1">
    <citation type="journal article" date="2019" name="Sci. Rep.">
        <title>Orb-weaving spider Araneus ventricosus genome elucidates the spidroin gene catalogue.</title>
        <authorList>
            <person name="Kono N."/>
            <person name="Nakamura H."/>
            <person name="Ohtoshi R."/>
            <person name="Moran D.A.P."/>
            <person name="Shinohara A."/>
            <person name="Yoshida Y."/>
            <person name="Fujiwara M."/>
            <person name="Mori M."/>
            <person name="Tomita M."/>
            <person name="Arakawa K."/>
        </authorList>
    </citation>
    <scope>NUCLEOTIDE SEQUENCE [LARGE SCALE GENOMIC DNA]</scope>
</reference>
<name>A0A4Y2DS36_ARAVE</name>
<proteinExistence type="predicted"/>
<evidence type="ECO:0000256" key="2">
    <source>
        <dbReference type="SAM" id="Phobius"/>
    </source>
</evidence>
<evidence type="ECO:0000256" key="1">
    <source>
        <dbReference type="SAM" id="MobiDB-lite"/>
    </source>
</evidence>
<feature type="compositionally biased region" description="Low complexity" evidence="1">
    <location>
        <begin position="26"/>
        <end position="43"/>
    </location>
</feature>
<keyword evidence="2" id="KW-0812">Transmembrane</keyword>
<protein>
    <submittedName>
        <fullName evidence="3">Uncharacterized protein</fullName>
    </submittedName>
</protein>
<keyword evidence="4" id="KW-1185">Reference proteome</keyword>
<evidence type="ECO:0000313" key="4">
    <source>
        <dbReference type="Proteomes" id="UP000499080"/>
    </source>
</evidence>
<dbReference type="AlphaFoldDB" id="A0A4Y2DS36"/>
<organism evidence="3 4">
    <name type="scientific">Araneus ventricosus</name>
    <name type="common">Orbweaver spider</name>
    <name type="synonym">Epeira ventricosa</name>
    <dbReference type="NCBI Taxonomy" id="182803"/>
    <lineage>
        <taxon>Eukaryota</taxon>
        <taxon>Metazoa</taxon>
        <taxon>Ecdysozoa</taxon>
        <taxon>Arthropoda</taxon>
        <taxon>Chelicerata</taxon>
        <taxon>Arachnida</taxon>
        <taxon>Araneae</taxon>
        <taxon>Araneomorphae</taxon>
        <taxon>Entelegynae</taxon>
        <taxon>Araneoidea</taxon>
        <taxon>Araneidae</taxon>
        <taxon>Araneus</taxon>
    </lineage>
</organism>
<evidence type="ECO:0000313" key="3">
    <source>
        <dbReference type="EMBL" id="GBM19561.1"/>
    </source>
</evidence>
<sequence>MYNVFPDIYHESSEILSSETGDETESSSTSFSDDPTSTDSDVSNEPKTSLKDRFENFNTTNKEPDEAKGFWPYLPYTIFAVVVLGLMYVVKMFLEFMKFCVKFYQKLPNFSSKPIQTSGYPIVPSKEIQKNI</sequence>